<sequence length="168" mass="18614">MARLYGFLLYYVTNCKKTSIFVIDMISEPLVVSPIYIVVVTSTVLAVLWGIIFKDMLEYRVDLWSDSPQPSTSINYKTPNLIIAYLGMTLLILVSVSSSLAVFIGVYWIAGVMGLVVVIPTALLIWFQLGSMLKLLATKGYAAIDIDTLFTEQSSEQIQNPTVSKSES</sequence>
<evidence type="ECO:0000313" key="3">
    <source>
        <dbReference type="Proteomes" id="UP000299794"/>
    </source>
</evidence>
<organism evidence="2 3">
    <name type="scientific">Planktothrix agardhii CCAP 1459/11A</name>
    <dbReference type="NCBI Taxonomy" id="282420"/>
    <lineage>
        <taxon>Bacteria</taxon>
        <taxon>Bacillati</taxon>
        <taxon>Cyanobacteriota</taxon>
        <taxon>Cyanophyceae</taxon>
        <taxon>Oscillatoriophycideae</taxon>
        <taxon>Oscillatoriales</taxon>
        <taxon>Microcoleaceae</taxon>
        <taxon>Planktothrix</taxon>
    </lineage>
</organism>
<accession>A0A4P5ZX34</accession>
<keyword evidence="1" id="KW-1133">Transmembrane helix</keyword>
<comment type="caution">
    <text evidence="2">The sequence shown here is derived from an EMBL/GenBank/DDBJ whole genome shotgun (WGS) entry which is preliminary data.</text>
</comment>
<dbReference type="AlphaFoldDB" id="A0A4P5ZX34"/>
<feature type="transmembrane region" description="Helical" evidence="1">
    <location>
        <begin position="106"/>
        <end position="127"/>
    </location>
</feature>
<gene>
    <name evidence="2" type="ORF">PA905_10220</name>
</gene>
<evidence type="ECO:0000313" key="2">
    <source>
        <dbReference type="EMBL" id="GDZ93187.1"/>
    </source>
</evidence>
<proteinExistence type="predicted"/>
<evidence type="ECO:0008006" key="4">
    <source>
        <dbReference type="Google" id="ProtNLM"/>
    </source>
</evidence>
<dbReference type="EMBL" id="BJCD01000032">
    <property type="protein sequence ID" value="GDZ93187.1"/>
    <property type="molecule type" value="Genomic_DNA"/>
</dbReference>
<keyword evidence="1" id="KW-0812">Transmembrane</keyword>
<feature type="transmembrane region" description="Helical" evidence="1">
    <location>
        <begin position="81"/>
        <end position="100"/>
    </location>
</feature>
<evidence type="ECO:0000256" key="1">
    <source>
        <dbReference type="SAM" id="Phobius"/>
    </source>
</evidence>
<dbReference type="Proteomes" id="UP000299794">
    <property type="component" value="Unassembled WGS sequence"/>
</dbReference>
<feature type="transmembrane region" description="Helical" evidence="1">
    <location>
        <begin position="35"/>
        <end position="53"/>
    </location>
</feature>
<keyword evidence="1" id="KW-0472">Membrane</keyword>
<name>A0A4P5ZX34_PLAAG</name>
<protein>
    <recommendedName>
        <fullName evidence="4">50S ribosomal protein L21</fullName>
    </recommendedName>
</protein>
<reference evidence="3" key="1">
    <citation type="submission" date="2019-02" db="EMBL/GenBank/DDBJ databases">
        <title>Draft genome sequence of Planktothrix agardhii NIES-905.</title>
        <authorList>
            <person name="Yamaguchi H."/>
            <person name="Suzuki S."/>
            <person name="Kawachi M."/>
        </authorList>
    </citation>
    <scope>NUCLEOTIDE SEQUENCE [LARGE SCALE GENOMIC DNA]</scope>
    <source>
        <strain evidence="3">CCAP 1459/11A</strain>
    </source>
</reference>